<dbReference type="InterPro" id="IPR009045">
    <property type="entry name" value="Zn_M74/Hedgehog-like"/>
</dbReference>
<keyword evidence="8 10" id="KW-0961">Cell wall biogenesis/degradation</keyword>
<comment type="cofactor">
    <cofactor evidence="9">
        <name>Zn(2+)</name>
        <dbReference type="ChEBI" id="CHEBI:29105"/>
    </cofactor>
    <text evidence="9">Binds 1 zinc ion per subunit.</text>
</comment>
<evidence type="ECO:0000256" key="10">
    <source>
        <dbReference type="PIRNR" id="PIRNR026671"/>
    </source>
</evidence>
<evidence type="ECO:0000256" key="5">
    <source>
        <dbReference type="ARBA" id="ARBA00022833"/>
    </source>
</evidence>
<evidence type="ECO:0000256" key="4">
    <source>
        <dbReference type="ARBA" id="ARBA00022801"/>
    </source>
</evidence>
<keyword evidence="2 9" id="KW-0645">Protease</keyword>
<dbReference type="GO" id="GO:0071555">
    <property type="term" value="P:cell wall organization"/>
    <property type="evidence" value="ECO:0007669"/>
    <property type="project" value="UniProtKB-KW"/>
</dbReference>
<evidence type="ECO:0000256" key="6">
    <source>
        <dbReference type="ARBA" id="ARBA00022997"/>
    </source>
</evidence>
<dbReference type="Gene3D" id="3.30.1380.10">
    <property type="match status" value="1"/>
</dbReference>
<dbReference type="Pfam" id="PF01427">
    <property type="entry name" value="Peptidase_M15"/>
    <property type="match status" value="1"/>
</dbReference>
<dbReference type="EMBL" id="CP046640">
    <property type="protein sequence ID" value="QTL97209.1"/>
    <property type="molecule type" value="Genomic_DNA"/>
</dbReference>
<dbReference type="PANTHER" id="PTHR43126:SF2">
    <property type="entry name" value="D-ALANYL-D-ALANINE DIPEPTIDASE"/>
    <property type="match status" value="1"/>
</dbReference>
<comment type="function">
    <text evidence="9 10">Catalyzes hydrolysis of the D-alanyl-D-alanine dipeptide.</text>
</comment>
<evidence type="ECO:0000313" key="11">
    <source>
        <dbReference type="EMBL" id="QTL97209.1"/>
    </source>
</evidence>
<protein>
    <recommendedName>
        <fullName evidence="9 10">D-alanyl-D-alanine dipeptidase</fullName>
        <shortName evidence="9 10">D-Ala-D-Ala dipeptidase</shortName>
        <ecNumber evidence="9 10">3.4.13.22</ecNumber>
    </recommendedName>
</protein>
<organism evidence="11 12">
    <name type="scientific">Iocasia fonsfrigidae</name>
    <dbReference type="NCBI Taxonomy" id="2682810"/>
    <lineage>
        <taxon>Bacteria</taxon>
        <taxon>Bacillati</taxon>
        <taxon>Bacillota</taxon>
        <taxon>Clostridia</taxon>
        <taxon>Halanaerobiales</taxon>
        <taxon>Halanaerobiaceae</taxon>
        <taxon>Iocasia</taxon>
    </lineage>
</organism>
<keyword evidence="7 9" id="KW-0482">Metalloprotease</keyword>
<dbReference type="CDD" id="cd14843">
    <property type="entry name" value="D-Ala-D-Ala_dipeptidase_like"/>
    <property type="match status" value="1"/>
</dbReference>
<feature type="active site" description="Proton donor/acceptor" evidence="9">
    <location>
        <position position="217"/>
    </location>
</feature>
<evidence type="ECO:0000256" key="7">
    <source>
        <dbReference type="ARBA" id="ARBA00023049"/>
    </source>
</evidence>
<dbReference type="GO" id="GO:0006508">
    <property type="term" value="P:proteolysis"/>
    <property type="evidence" value="ECO:0007669"/>
    <property type="project" value="UniProtKB-KW"/>
</dbReference>
<evidence type="ECO:0000256" key="9">
    <source>
        <dbReference type="HAMAP-Rule" id="MF_01924"/>
    </source>
</evidence>
<evidence type="ECO:0000256" key="1">
    <source>
        <dbReference type="ARBA" id="ARBA00001362"/>
    </source>
</evidence>
<dbReference type="Proteomes" id="UP000665020">
    <property type="component" value="Chromosome"/>
</dbReference>
<dbReference type="GO" id="GO:0008270">
    <property type="term" value="F:zinc ion binding"/>
    <property type="evidence" value="ECO:0007669"/>
    <property type="project" value="UniProtKB-UniRule"/>
</dbReference>
<dbReference type="RefSeq" id="WP_230868855.1">
    <property type="nucleotide sequence ID" value="NZ_CP046640.1"/>
</dbReference>
<dbReference type="InterPro" id="IPR000755">
    <property type="entry name" value="A_A_dipeptidase"/>
</dbReference>
<feature type="binding site" evidence="9">
    <location>
        <position position="142"/>
    </location>
    <ligand>
        <name>Zn(2+)</name>
        <dbReference type="ChEBI" id="CHEBI:29105"/>
        <note>catalytic</note>
    </ligand>
</feature>
<keyword evidence="12" id="KW-1185">Reference proteome</keyword>
<comment type="catalytic activity">
    <reaction evidence="1 9 10">
        <text>D-alanyl-D-alanine + H2O = 2 D-alanine</text>
        <dbReference type="Rhea" id="RHEA:20661"/>
        <dbReference type="ChEBI" id="CHEBI:15377"/>
        <dbReference type="ChEBI" id="CHEBI:57416"/>
        <dbReference type="ChEBI" id="CHEBI:57822"/>
        <dbReference type="EC" id="3.4.13.22"/>
    </reaction>
</comment>
<feature type="site" description="Transition state stabilizer" evidence="9">
    <location>
        <position position="93"/>
    </location>
</feature>
<dbReference type="PANTHER" id="PTHR43126">
    <property type="entry name" value="D-ALANYL-D-ALANINE DIPEPTIDASE"/>
    <property type="match status" value="1"/>
</dbReference>
<comment type="similarity">
    <text evidence="9 10">Belongs to the peptidase M15D family.</text>
</comment>
<reference evidence="11" key="1">
    <citation type="submission" date="2019-12" db="EMBL/GenBank/DDBJ databases">
        <authorList>
            <person name="zhang j."/>
            <person name="sun C.M."/>
        </authorList>
    </citation>
    <scope>NUCLEOTIDE SEQUENCE</scope>
    <source>
        <strain evidence="11">NS-1</strain>
    </source>
</reference>
<dbReference type="PIRSF" id="PIRSF026671">
    <property type="entry name" value="AA_dipeptidase"/>
    <property type="match status" value="1"/>
</dbReference>
<keyword evidence="3 9" id="KW-0479">Metal-binding</keyword>
<evidence type="ECO:0000256" key="2">
    <source>
        <dbReference type="ARBA" id="ARBA00022670"/>
    </source>
</evidence>
<keyword evidence="4 9" id="KW-0378">Hydrolase</keyword>
<dbReference type="GO" id="GO:0160237">
    <property type="term" value="F:D-Ala-D-Ala dipeptidase activity"/>
    <property type="evidence" value="ECO:0007669"/>
    <property type="project" value="UniProtKB-EC"/>
</dbReference>
<name>A0A8A7KCS8_9FIRM</name>
<dbReference type="EC" id="3.4.13.22" evidence="9 10"/>
<dbReference type="AlphaFoldDB" id="A0A8A7KCS8"/>
<accession>A0A8A7KCS8</accession>
<keyword evidence="5 9" id="KW-0862">Zinc</keyword>
<dbReference type="GO" id="GO:0008237">
    <property type="term" value="F:metallopeptidase activity"/>
    <property type="evidence" value="ECO:0007669"/>
    <property type="project" value="UniProtKB-KW"/>
</dbReference>
<feature type="binding site" evidence="9">
    <location>
        <position position="149"/>
    </location>
    <ligand>
        <name>Zn(2+)</name>
        <dbReference type="ChEBI" id="CHEBI:29105"/>
        <note>catalytic</note>
    </ligand>
</feature>
<dbReference type="SUPFAM" id="SSF55166">
    <property type="entry name" value="Hedgehog/DD-peptidase"/>
    <property type="match status" value="1"/>
</dbReference>
<evidence type="ECO:0000256" key="3">
    <source>
        <dbReference type="ARBA" id="ARBA00022723"/>
    </source>
</evidence>
<gene>
    <name evidence="11" type="ORF">GM661_04070</name>
</gene>
<dbReference type="HAMAP" id="MF_01924">
    <property type="entry name" value="A_A_dipeptidase"/>
    <property type="match status" value="1"/>
</dbReference>
<keyword evidence="6 9" id="KW-0224">Dipeptidase</keyword>
<sequence>MKNLNKSHYKLKIDLEKPDWKKVKEIKIIDNKEMLFSISDKSNRIIVKPQYFRQGLEYSLPECYCRGGVLLRLKKAADLLPAGYKLVIFDAWRPTEVQLTLFDRYKEKLLRKHPDKSEKAINKLTEQFVAIPSDNAKHPSPHITGGAVDLTIANAQGIFLDMGTEFDENTKKSVTNFLEKRLAKKGKLSPKEEDILYNRRLLYNIMKAAGFSNYYYEWWHYDYGNQLWAFYNKTQAFYGKCVFKLNSHFAFDVMD</sequence>
<evidence type="ECO:0000256" key="8">
    <source>
        <dbReference type="ARBA" id="ARBA00023316"/>
    </source>
</evidence>
<feature type="binding site" evidence="9">
    <location>
        <position position="220"/>
    </location>
    <ligand>
        <name>Zn(2+)</name>
        <dbReference type="ChEBI" id="CHEBI:29105"/>
        <note>catalytic</note>
    </ligand>
</feature>
<dbReference type="KEGG" id="ifn:GM661_04070"/>
<proteinExistence type="inferred from homology"/>
<evidence type="ECO:0000313" key="12">
    <source>
        <dbReference type="Proteomes" id="UP000665020"/>
    </source>
</evidence>